<evidence type="ECO:0000256" key="2">
    <source>
        <dbReference type="SAM" id="SignalP"/>
    </source>
</evidence>
<keyword evidence="2" id="KW-0732">Signal</keyword>
<dbReference type="RefSeq" id="WP_197170809.1">
    <property type="nucleotide sequence ID" value="NZ_SJPY01000001.1"/>
</dbReference>
<reference evidence="3 4" key="1">
    <citation type="submission" date="2019-02" db="EMBL/GenBank/DDBJ databases">
        <title>Deep-cultivation of Planctomycetes and their phenomic and genomic characterization uncovers novel biology.</title>
        <authorList>
            <person name="Wiegand S."/>
            <person name="Jogler M."/>
            <person name="Boedeker C."/>
            <person name="Pinto D."/>
            <person name="Vollmers J."/>
            <person name="Rivas-Marin E."/>
            <person name="Kohn T."/>
            <person name="Peeters S.H."/>
            <person name="Heuer A."/>
            <person name="Rast P."/>
            <person name="Oberbeckmann S."/>
            <person name="Bunk B."/>
            <person name="Jeske O."/>
            <person name="Meyerdierks A."/>
            <person name="Storesund J.E."/>
            <person name="Kallscheuer N."/>
            <person name="Luecker S."/>
            <person name="Lage O.M."/>
            <person name="Pohl T."/>
            <person name="Merkel B.J."/>
            <person name="Hornburger P."/>
            <person name="Mueller R.-W."/>
            <person name="Bruemmer F."/>
            <person name="Labrenz M."/>
            <person name="Spormann A.M."/>
            <person name="Op Den Camp H."/>
            <person name="Overmann J."/>
            <person name="Amann R."/>
            <person name="Jetten M.S.M."/>
            <person name="Mascher T."/>
            <person name="Medema M.H."/>
            <person name="Devos D.P."/>
            <person name="Kaster A.-K."/>
            <person name="Ovreas L."/>
            <person name="Rohde M."/>
            <person name="Galperin M.Y."/>
            <person name="Jogler C."/>
        </authorList>
    </citation>
    <scope>NUCLEOTIDE SEQUENCE [LARGE SCALE GENOMIC DNA]</scope>
    <source>
        <strain evidence="3 4">Q31b</strain>
    </source>
</reference>
<evidence type="ECO:0000256" key="1">
    <source>
        <dbReference type="SAM" id="MobiDB-lite"/>
    </source>
</evidence>
<accession>A0A5C6E726</accession>
<evidence type="ECO:0000313" key="3">
    <source>
        <dbReference type="EMBL" id="TWU45453.1"/>
    </source>
</evidence>
<dbReference type="Proteomes" id="UP000315471">
    <property type="component" value="Unassembled WGS sequence"/>
</dbReference>
<dbReference type="AlphaFoldDB" id="A0A5C6E726"/>
<keyword evidence="4" id="KW-1185">Reference proteome</keyword>
<feature type="signal peptide" evidence="2">
    <location>
        <begin position="1"/>
        <end position="18"/>
    </location>
</feature>
<evidence type="ECO:0008006" key="5">
    <source>
        <dbReference type="Google" id="ProtNLM"/>
    </source>
</evidence>
<feature type="compositionally biased region" description="Basic and acidic residues" evidence="1">
    <location>
        <begin position="40"/>
        <end position="52"/>
    </location>
</feature>
<evidence type="ECO:0000313" key="4">
    <source>
        <dbReference type="Proteomes" id="UP000315471"/>
    </source>
</evidence>
<sequence precursor="true">MKKFTIMMFAVVAFSAFSALPGCGGSDEPTNVTEGSTRADLQEIMDRQKAETASDMNE</sequence>
<name>A0A5C6E726_9BACT</name>
<protein>
    <recommendedName>
        <fullName evidence="5">Secreted protein</fullName>
    </recommendedName>
</protein>
<feature type="region of interest" description="Disordered" evidence="1">
    <location>
        <begin position="23"/>
        <end position="58"/>
    </location>
</feature>
<proteinExistence type="predicted"/>
<comment type="caution">
    <text evidence="3">The sequence shown here is derived from an EMBL/GenBank/DDBJ whole genome shotgun (WGS) entry which is preliminary data.</text>
</comment>
<feature type="chain" id="PRO_5023115869" description="Secreted protein" evidence="2">
    <location>
        <begin position="19"/>
        <end position="58"/>
    </location>
</feature>
<gene>
    <name evidence="3" type="ORF">Q31b_06250</name>
</gene>
<organism evidence="3 4">
    <name type="scientific">Novipirellula aureliae</name>
    <dbReference type="NCBI Taxonomy" id="2527966"/>
    <lineage>
        <taxon>Bacteria</taxon>
        <taxon>Pseudomonadati</taxon>
        <taxon>Planctomycetota</taxon>
        <taxon>Planctomycetia</taxon>
        <taxon>Pirellulales</taxon>
        <taxon>Pirellulaceae</taxon>
        <taxon>Novipirellula</taxon>
    </lineage>
</organism>
<dbReference type="EMBL" id="SJPY01000001">
    <property type="protein sequence ID" value="TWU45453.1"/>
    <property type="molecule type" value="Genomic_DNA"/>
</dbReference>